<dbReference type="InterPro" id="IPR033412">
    <property type="entry name" value="PFOR_II"/>
</dbReference>
<protein>
    <submittedName>
        <fullName evidence="5">2-oxoacid:acceptor oxidoreductase subunit alpha</fullName>
    </submittedName>
</protein>
<dbReference type="InterPro" id="IPR002880">
    <property type="entry name" value="Pyrv_Fd/Flavodoxin_OxRdtase_N"/>
</dbReference>
<dbReference type="Gene3D" id="3.40.50.970">
    <property type="match status" value="1"/>
</dbReference>
<organism evidence="5 6">
    <name type="scientific">Candidatus Dojkabacteria bacterium</name>
    <dbReference type="NCBI Taxonomy" id="2099670"/>
    <lineage>
        <taxon>Bacteria</taxon>
        <taxon>Candidatus Dojkabacteria</taxon>
    </lineage>
</organism>
<dbReference type="PANTHER" id="PTHR32154">
    <property type="entry name" value="PYRUVATE-FLAVODOXIN OXIDOREDUCTASE-RELATED"/>
    <property type="match status" value="1"/>
</dbReference>
<dbReference type="FunFam" id="3.40.50.920:FF:000009">
    <property type="entry name" value="2-oxoglutarate ferredoxin oxidoreductase subunit alpha"/>
    <property type="match status" value="1"/>
</dbReference>
<sequence>MPRNSVSVKIGGPAGYGIKTTGQIFSKLCLREGLNVFDTIEYPSLIRGGHNVYYALAEQRKALSHHDGLDFLIALNTESVRIHRDELSKGAGILYDPDKLDLSKTEVEKSIHLYPVSINKLAIESTGKDIARNTVALGAMACILGFSLQSLNKTIREIFGVKSKDIADMNVKAATAGYDFAKKNFNEKFEHKIHSVKRINDKRLLITGNEAIALGAIAASCSFYAAYPMTPSSSILHYLAENAEETGMVVKHAEDEISVINMAIGSSYAGVRSMCATSGGGFALMNEGFGLAGITETPLVVAEVQRPGPATGLPTWHGQGDLQFVLHAAQGEFPRVIVAPGDPTECFYETFEAFNIADKFQLPVVVLSDKYLAESTFTIRNFETDKLKINRGKIASQADLSKLEGYKRYQFSKDGVSLRSIPGLKKGRFLANSDEHDEFGYSSEDAENAAKQMEKRMQKEKELLKYLPDPVLKGPKNAKITFVSWGSTKGAILEAMEILKAQGIETNLLQMKYLWPFKADVVKRILKDAKKLVLIEGNYNGQLGKLIRQETGVEIKKKILTYDGRPVSPERIVAEVR</sequence>
<dbReference type="Pfam" id="PF01558">
    <property type="entry name" value="POR"/>
    <property type="match status" value="1"/>
</dbReference>
<dbReference type="InterPro" id="IPR002869">
    <property type="entry name" value="Pyrv_flavodox_OxRed_cen"/>
</dbReference>
<dbReference type="FunFam" id="3.40.50.970:FF:000022">
    <property type="entry name" value="2-oxoglutarate ferredoxin oxidoreductase alpha subunit"/>
    <property type="match status" value="1"/>
</dbReference>
<dbReference type="CDD" id="cd07034">
    <property type="entry name" value="TPP_PYR_PFOR_IOR-alpha_like"/>
    <property type="match status" value="1"/>
</dbReference>
<evidence type="ECO:0000259" key="3">
    <source>
        <dbReference type="Pfam" id="PF01855"/>
    </source>
</evidence>
<dbReference type="InterPro" id="IPR022367">
    <property type="entry name" value="2-oxoacid/accept_OxRdtase_asu"/>
</dbReference>
<evidence type="ECO:0000313" key="6">
    <source>
        <dbReference type="Proteomes" id="UP000782843"/>
    </source>
</evidence>
<feature type="domain" description="Pyruvate flavodoxin/ferredoxin oxidoreductase pyrimidine binding" evidence="3">
    <location>
        <begin position="215"/>
        <end position="454"/>
    </location>
</feature>
<reference evidence="5" key="2">
    <citation type="journal article" date="2021" name="Microbiome">
        <title>Successional dynamics and alternative stable states in a saline activated sludge microbial community over 9 years.</title>
        <authorList>
            <person name="Wang Y."/>
            <person name="Ye J."/>
            <person name="Ju F."/>
            <person name="Liu L."/>
            <person name="Boyd J.A."/>
            <person name="Deng Y."/>
            <person name="Parks D.H."/>
            <person name="Jiang X."/>
            <person name="Yin X."/>
            <person name="Woodcroft B.J."/>
            <person name="Tyson G.W."/>
            <person name="Hugenholtz P."/>
            <person name="Polz M.F."/>
            <person name="Zhang T."/>
        </authorList>
    </citation>
    <scope>NUCLEOTIDE SEQUENCE</scope>
    <source>
        <strain evidence="5">HKST-UBA10</strain>
    </source>
</reference>
<dbReference type="AlphaFoldDB" id="A0A955L319"/>
<keyword evidence="1" id="KW-0560">Oxidoreductase</keyword>
<dbReference type="Proteomes" id="UP000782843">
    <property type="component" value="Unassembled WGS sequence"/>
</dbReference>
<gene>
    <name evidence="5" type="ORF">KC660_00975</name>
</gene>
<proteinExistence type="predicted"/>
<dbReference type="Gene3D" id="3.40.50.920">
    <property type="match status" value="1"/>
</dbReference>
<feature type="domain" description="Pyruvate:ferredoxin oxidoreductase core" evidence="4">
    <location>
        <begin position="478"/>
        <end position="571"/>
    </location>
</feature>
<dbReference type="Pfam" id="PF01855">
    <property type="entry name" value="POR_N"/>
    <property type="match status" value="1"/>
</dbReference>
<evidence type="ECO:0000313" key="5">
    <source>
        <dbReference type="EMBL" id="MCA9381962.1"/>
    </source>
</evidence>
<accession>A0A955L319</accession>
<dbReference type="Pfam" id="PF17147">
    <property type="entry name" value="PFOR_II"/>
    <property type="match status" value="1"/>
</dbReference>
<dbReference type="NCBIfam" id="TIGR03710">
    <property type="entry name" value="OAFO_sf"/>
    <property type="match status" value="1"/>
</dbReference>
<evidence type="ECO:0000259" key="2">
    <source>
        <dbReference type="Pfam" id="PF01558"/>
    </source>
</evidence>
<reference evidence="5" key="1">
    <citation type="submission" date="2020-04" db="EMBL/GenBank/DDBJ databases">
        <authorList>
            <person name="Zhang T."/>
        </authorList>
    </citation>
    <scope>NUCLEOTIDE SEQUENCE</scope>
    <source>
        <strain evidence="5">HKST-UBA10</strain>
    </source>
</reference>
<evidence type="ECO:0000259" key="4">
    <source>
        <dbReference type="Pfam" id="PF17147"/>
    </source>
</evidence>
<dbReference type="GO" id="GO:0016903">
    <property type="term" value="F:oxidoreductase activity, acting on the aldehyde or oxo group of donors"/>
    <property type="evidence" value="ECO:0007669"/>
    <property type="project" value="InterPro"/>
</dbReference>
<dbReference type="GO" id="GO:0006979">
    <property type="term" value="P:response to oxidative stress"/>
    <property type="evidence" value="ECO:0007669"/>
    <property type="project" value="TreeGrafter"/>
</dbReference>
<dbReference type="InterPro" id="IPR009014">
    <property type="entry name" value="Transketo_C/PFOR_II"/>
</dbReference>
<dbReference type="EMBL" id="JAGQLG010000031">
    <property type="protein sequence ID" value="MCA9381962.1"/>
    <property type="molecule type" value="Genomic_DNA"/>
</dbReference>
<feature type="domain" description="Pyruvate/ketoisovalerate oxidoreductase catalytic" evidence="2">
    <location>
        <begin position="14"/>
        <end position="179"/>
    </location>
</feature>
<evidence type="ECO:0000256" key="1">
    <source>
        <dbReference type="ARBA" id="ARBA00023002"/>
    </source>
</evidence>
<dbReference type="Gene3D" id="3.40.920.10">
    <property type="entry name" value="Pyruvate-ferredoxin oxidoreductase, PFOR, domain III"/>
    <property type="match status" value="1"/>
</dbReference>
<comment type="caution">
    <text evidence="5">The sequence shown here is derived from an EMBL/GenBank/DDBJ whole genome shotgun (WGS) entry which is preliminary data.</text>
</comment>
<dbReference type="SUPFAM" id="SSF52518">
    <property type="entry name" value="Thiamin diphosphate-binding fold (THDP-binding)"/>
    <property type="match status" value="1"/>
</dbReference>
<dbReference type="InterPro" id="IPR029061">
    <property type="entry name" value="THDP-binding"/>
</dbReference>
<dbReference type="InterPro" id="IPR050722">
    <property type="entry name" value="Pyruvate:ferred/Flavod_OxRd"/>
</dbReference>
<dbReference type="SUPFAM" id="SSF53323">
    <property type="entry name" value="Pyruvate-ferredoxin oxidoreductase, PFOR, domain III"/>
    <property type="match status" value="1"/>
</dbReference>
<name>A0A955L319_9BACT</name>
<dbReference type="PANTHER" id="PTHR32154:SF20">
    <property type="entry name" value="2-OXOGLUTARATE OXIDOREDUCTASE SUBUNIT KORA"/>
    <property type="match status" value="1"/>
</dbReference>
<dbReference type="SUPFAM" id="SSF52922">
    <property type="entry name" value="TK C-terminal domain-like"/>
    <property type="match status" value="1"/>
</dbReference>
<dbReference type="InterPro" id="IPR019752">
    <property type="entry name" value="Pyrv/ketoisovalerate_OxRed_cat"/>
</dbReference>